<dbReference type="Gene3D" id="2.102.10.10">
    <property type="entry name" value="Rieske [2Fe-2S] iron-sulphur domain"/>
    <property type="match status" value="1"/>
</dbReference>
<evidence type="ECO:0000256" key="8">
    <source>
        <dbReference type="ARBA" id="ARBA00029586"/>
    </source>
</evidence>
<dbReference type="CDD" id="cd03467">
    <property type="entry name" value="Rieske"/>
    <property type="match status" value="1"/>
</dbReference>
<evidence type="ECO:0000313" key="11">
    <source>
        <dbReference type="EMBL" id="MXG88702.1"/>
    </source>
</evidence>
<accession>A0A6L7EYV9</accession>
<evidence type="ECO:0000313" key="12">
    <source>
        <dbReference type="Proteomes" id="UP000473325"/>
    </source>
</evidence>
<dbReference type="GO" id="GO:0051537">
    <property type="term" value="F:2 iron, 2 sulfur cluster binding"/>
    <property type="evidence" value="ECO:0007669"/>
    <property type="project" value="UniProtKB-KW"/>
</dbReference>
<dbReference type="FunFam" id="2.102.10.10:FF:000016">
    <property type="entry name" value="Nitrite reductase/ring-hydroxylating ferredoxin subunit"/>
    <property type="match status" value="1"/>
</dbReference>
<protein>
    <recommendedName>
        <fullName evidence="2">Cytochrome bc1 complex Rieske iron-sulfur subunit</fullName>
    </recommendedName>
    <alternativeName>
        <fullName evidence="8">Cytochrome bc1 reductase complex subunit QcrA</fullName>
    </alternativeName>
</protein>
<dbReference type="PROSITE" id="PS51296">
    <property type="entry name" value="RIESKE"/>
    <property type="match status" value="1"/>
</dbReference>
<dbReference type="PANTHER" id="PTHR10134">
    <property type="entry name" value="CYTOCHROME B-C1 COMPLEX SUBUNIT RIESKE, MITOCHONDRIAL"/>
    <property type="match status" value="1"/>
</dbReference>
<keyword evidence="7" id="KW-1015">Disulfide bond</keyword>
<dbReference type="InterPro" id="IPR036922">
    <property type="entry name" value="Rieske_2Fe-2S_sf"/>
</dbReference>
<keyword evidence="4" id="KW-0479">Metal-binding</keyword>
<evidence type="ECO:0000256" key="3">
    <source>
        <dbReference type="ARBA" id="ARBA00022714"/>
    </source>
</evidence>
<dbReference type="InterPro" id="IPR017941">
    <property type="entry name" value="Rieske_2Fe-2S"/>
</dbReference>
<organism evidence="11 12">
    <name type="scientific">Nocardioides flavescens</name>
    <dbReference type="NCBI Taxonomy" id="2691959"/>
    <lineage>
        <taxon>Bacteria</taxon>
        <taxon>Bacillati</taxon>
        <taxon>Actinomycetota</taxon>
        <taxon>Actinomycetes</taxon>
        <taxon>Propionibacteriales</taxon>
        <taxon>Nocardioidaceae</taxon>
        <taxon>Nocardioides</taxon>
    </lineage>
</organism>
<feature type="compositionally biased region" description="Low complexity" evidence="9">
    <location>
        <begin position="26"/>
        <end position="57"/>
    </location>
</feature>
<evidence type="ECO:0000256" key="5">
    <source>
        <dbReference type="ARBA" id="ARBA00023004"/>
    </source>
</evidence>
<evidence type="ECO:0000256" key="4">
    <source>
        <dbReference type="ARBA" id="ARBA00022723"/>
    </source>
</evidence>
<evidence type="ECO:0000256" key="6">
    <source>
        <dbReference type="ARBA" id="ARBA00023014"/>
    </source>
</evidence>
<dbReference type="EMBL" id="WUEK01000002">
    <property type="protein sequence ID" value="MXG88702.1"/>
    <property type="molecule type" value="Genomic_DNA"/>
</dbReference>
<evidence type="ECO:0000256" key="2">
    <source>
        <dbReference type="ARBA" id="ARBA00015816"/>
    </source>
</evidence>
<dbReference type="GO" id="GO:0046872">
    <property type="term" value="F:metal ion binding"/>
    <property type="evidence" value="ECO:0007669"/>
    <property type="project" value="UniProtKB-KW"/>
</dbReference>
<feature type="domain" description="Rieske" evidence="10">
    <location>
        <begin position="57"/>
        <end position="148"/>
    </location>
</feature>
<feature type="region of interest" description="Disordered" evidence="9">
    <location>
        <begin position="21"/>
        <end position="60"/>
    </location>
</feature>
<comment type="function">
    <text evidence="1">Iron-sulfur subunit of the cytochrome bc1 complex, an essential component of the respiratory electron transport chain required for ATP synthesis. The bc1 complex catalyzes the oxidation of menaquinol and the reduction of cytochrome c in the respiratory chain. The bc1 complex operates through a Q-cycle mechanism that couples electron transfer to generation of the proton gradient that drives ATP synthesis.</text>
</comment>
<dbReference type="Pfam" id="PF00355">
    <property type="entry name" value="Rieske"/>
    <property type="match status" value="1"/>
</dbReference>
<reference evidence="11 12" key="1">
    <citation type="submission" date="2019-12" db="EMBL/GenBank/DDBJ databases">
        <authorList>
            <person name="Kun Z."/>
        </authorList>
    </citation>
    <scope>NUCLEOTIDE SEQUENCE [LARGE SCALE GENOMIC DNA]</scope>
    <source>
        <strain evidence="11 12">YIM 123512</strain>
    </source>
</reference>
<gene>
    <name evidence="11" type="ORF">GRQ65_03965</name>
</gene>
<keyword evidence="6" id="KW-0411">Iron-sulfur</keyword>
<dbReference type="InterPro" id="IPR014349">
    <property type="entry name" value="Rieske_Fe-S_prot"/>
</dbReference>
<keyword evidence="12" id="KW-1185">Reference proteome</keyword>
<dbReference type="GO" id="GO:0004497">
    <property type="term" value="F:monooxygenase activity"/>
    <property type="evidence" value="ECO:0007669"/>
    <property type="project" value="UniProtKB-ARBA"/>
</dbReference>
<dbReference type="AlphaFoldDB" id="A0A6L7EYV9"/>
<dbReference type="SUPFAM" id="SSF50022">
    <property type="entry name" value="ISP domain"/>
    <property type="match status" value="1"/>
</dbReference>
<evidence type="ECO:0000259" key="10">
    <source>
        <dbReference type="PROSITE" id="PS51296"/>
    </source>
</evidence>
<proteinExistence type="predicted"/>
<keyword evidence="3" id="KW-0001">2Fe-2S</keyword>
<comment type="caution">
    <text evidence="11">The sequence shown here is derived from an EMBL/GenBank/DDBJ whole genome shotgun (WGS) entry which is preliminary data.</text>
</comment>
<sequence length="149" mass="14364">MTALAGAGVAVPLLAACGSDDAATDAGGSSSPSESASSSGASSAAPTEGGSSAAAGGLTTTADIEVEGGAIFPDEKVVVTQPTAGEFRCFSNICTHQGCPVTSVDSDGIHCNCHGSVFSLEDGEPTEGPASSPLETVEITVSGDQISLA</sequence>
<dbReference type="Proteomes" id="UP000473325">
    <property type="component" value="Unassembled WGS sequence"/>
</dbReference>
<name>A0A6L7EYV9_9ACTN</name>
<evidence type="ECO:0000256" key="9">
    <source>
        <dbReference type="SAM" id="MobiDB-lite"/>
    </source>
</evidence>
<dbReference type="GO" id="GO:0016705">
    <property type="term" value="F:oxidoreductase activity, acting on paired donors, with incorporation or reduction of molecular oxygen"/>
    <property type="evidence" value="ECO:0007669"/>
    <property type="project" value="UniProtKB-ARBA"/>
</dbReference>
<evidence type="ECO:0000256" key="7">
    <source>
        <dbReference type="ARBA" id="ARBA00023157"/>
    </source>
</evidence>
<evidence type="ECO:0000256" key="1">
    <source>
        <dbReference type="ARBA" id="ARBA00002494"/>
    </source>
</evidence>
<keyword evidence="5" id="KW-0408">Iron</keyword>